<dbReference type="OrthoDB" id="2020542at2759"/>
<dbReference type="EMBL" id="KB096900">
    <property type="protein sequence ID" value="ESO00676.1"/>
    <property type="molecule type" value="Genomic_DNA"/>
</dbReference>
<dbReference type="GO" id="GO:1902476">
    <property type="term" value="P:chloride transmembrane transport"/>
    <property type="evidence" value="ECO:0000318"/>
    <property type="project" value="GO_Central"/>
</dbReference>
<dbReference type="RefSeq" id="XP_009021313.1">
    <property type="nucleotide sequence ID" value="XM_009023065.1"/>
</dbReference>
<feature type="transmembrane region" description="Helical" evidence="5">
    <location>
        <begin position="84"/>
        <end position="107"/>
    </location>
</feature>
<reference evidence="8 10" key="2">
    <citation type="journal article" date="2013" name="Nature">
        <title>Insights into bilaterian evolution from three spiralian genomes.</title>
        <authorList>
            <person name="Simakov O."/>
            <person name="Marletaz F."/>
            <person name="Cho S.J."/>
            <person name="Edsinger-Gonzales E."/>
            <person name="Havlak P."/>
            <person name="Hellsten U."/>
            <person name="Kuo D.H."/>
            <person name="Larsson T."/>
            <person name="Lv J."/>
            <person name="Arendt D."/>
            <person name="Savage R."/>
            <person name="Osoegawa K."/>
            <person name="de Jong P."/>
            <person name="Grimwood J."/>
            <person name="Chapman J.A."/>
            <person name="Shapiro H."/>
            <person name="Aerts A."/>
            <person name="Otillar R.P."/>
            <person name="Terry A.Y."/>
            <person name="Boore J.L."/>
            <person name="Grigoriev I.V."/>
            <person name="Lindberg D.R."/>
            <person name="Seaver E.C."/>
            <person name="Weisblat D.A."/>
            <person name="Putnam N.H."/>
            <person name="Rokhsar D.S."/>
        </authorList>
    </citation>
    <scope>NUCLEOTIDE SEQUENCE</scope>
</reference>
<feature type="transmembrane region" description="Helical" evidence="5">
    <location>
        <begin position="365"/>
        <end position="386"/>
    </location>
</feature>
<feature type="transmembrane region" description="Helical" evidence="5">
    <location>
        <begin position="6"/>
        <end position="26"/>
    </location>
</feature>
<dbReference type="InterPro" id="IPR004842">
    <property type="entry name" value="SLC12A_fam"/>
</dbReference>
<dbReference type="Gene3D" id="1.20.1740.10">
    <property type="entry name" value="Amino acid/polyamine transporter I"/>
    <property type="match status" value="1"/>
</dbReference>
<name>T1EMA0_HELRO</name>
<feature type="transmembrane region" description="Helical" evidence="5">
    <location>
        <begin position="38"/>
        <end position="61"/>
    </location>
</feature>
<dbReference type="eggNOG" id="KOG2083">
    <property type="taxonomic scope" value="Eukaryota"/>
</dbReference>
<feature type="domain" description="SLC12A transporter C-terminal" evidence="7">
    <location>
        <begin position="637"/>
        <end position="838"/>
    </location>
</feature>
<evidence type="ECO:0000313" key="9">
    <source>
        <dbReference type="EnsemblMetazoa" id="HelroP157349"/>
    </source>
</evidence>
<evidence type="ECO:0000256" key="3">
    <source>
        <dbReference type="ARBA" id="ARBA00022989"/>
    </source>
</evidence>
<comment type="subcellular location">
    <subcellularLocation>
        <location evidence="1">Membrane</location>
        <topology evidence="1">Multi-pass membrane protein</topology>
    </subcellularLocation>
</comment>
<feature type="transmembrane region" description="Helical" evidence="5">
    <location>
        <begin position="286"/>
        <end position="307"/>
    </location>
</feature>
<feature type="domain" description="Amino acid permease/ SLC12A" evidence="6">
    <location>
        <begin position="10"/>
        <end position="480"/>
    </location>
</feature>
<dbReference type="GO" id="GO:0055078">
    <property type="term" value="P:sodium ion homeostasis"/>
    <property type="evidence" value="ECO:0000318"/>
    <property type="project" value="GO_Central"/>
</dbReference>
<evidence type="ECO:0008006" key="11">
    <source>
        <dbReference type="Google" id="ProtNLM"/>
    </source>
</evidence>
<dbReference type="OMA" id="CTHITKK"/>
<dbReference type="InterPro" id="IPR004841">
    <property type="entry name" value="AA-permease/SLC12A_dom"/>
</dbReference>
<dbReference type="FunFam" id="1.20.1740.10:FF:000022">
    <property type="entry name" value="Bumetanide-sensitive na-k-cl cotransport protein"/>
    <property type="match status" value="1"/>
</dbReference>
<evidence type="ECO:0000256" key="4">
    <source>
        <dbReference type="ARBA" id="ARBA00023136"/>
    </source>
</evidence>
<organism evidence="9 10">
    <name type="scientific">Helobdella robusta</name>
    <name type="common">Californian leech</name>
    <dbReference type="NCBI Taxonomy" id="6412"/>
    <lineage>
        <taxon>Eukaryota</taxon>
        <taxon>Metazoa</taxon>
        <taxon>Spiralia</taxon>
        <taxon>Lophotrochozoa</taxon>
        <taxon>Annelida</taxon>
        <taxon>Clitellata</taxon>
        <taxon>Hirudinea</taxon>
        <taxon>Rhynchobdellida</taxon>
        <taxon>Glossiphoniidae</taxon>
        <taxon>Helobdella</taxon>
    </lineage>
</organism>
<dbReference type="PANTHER" id="PTHR11827:SF103">
    <property type="entry name" value="SODIUM CHLORIDE COTRANSPORTER 69, ISOFORM E"/>
    <property type="match status" value="1"/>
</dbReference>
<proteinExistence type="predicted"/>
<keyword evidence="10" id="KW-1185">Reference proteome</keyword>
<dbReference type="EMBL" id="AMQM01005391">
    <property type="status" value="NOT_ANNOTATED_CDS"/>
    <property type="molecule type" value="Genomic_DNA"/>
</dbReference>
<evidence type="ECO:0000313" key="10">
    <source>
        <dbReference type="Proteomes" id="UP000015101"/>
    </source>
</evidence>
<dbReference type="Pfam" id="PF03522">
    <property type="entry name" value="SLC12"/>
    <property type="match status" value="2"/>
</dbReference>
<dbReference type="GO" id="GO:0006884">
    <property type="term" value="P:cell volume homeostasis"/>
    <property type="evidence" value="ECO:0000318"/>
    <property type="project" value="GO_Central"/>
</dbReference>
<dbReference type="GO" id="GO:0016020">
    <property type="term" value="C:membrane"/>
    <property type="evidence" value="ECO:0007669"/>
    <property type="project" value="UniProtKB-SubCell"/>
</dbReference>
<dbReference type="GO" id="GO:0055064">
    <property type="term" value="P:chloride ion homeostasis"/>
    <property type="evidence" value="ECO:0000318"/>
    <property type="project" value="GO_Central"/>
</dbReference>
<dbReference type="GeneID" id="20197700"/>
<feature type="transmembrane region" description="Helical" evidence="5">
    <location>
        <begin position="244"/>
        <end position="265"/>
    </location>
</feature>
<dbReference type="GO" id="GO:0035725">
    <property type="term" value="P:sodium ion transmembrane transport"/>
    <property type="evidence" value="ECO:0000318"/>
    <property type="project" value="GO_Central"/>
</dbReference>
<reference evidence="9" key="3">
    <citation type="submission" date="2015-06" db="UniProtKB">
        <authorList>
            <consortium name="EnsemblMetazoa"/>
        </authorList>
    </citation>
    <scope>IDENTIFICATION</scope>
</reference>
<sequence length="838" mass="92460">MSNKFGWVIGVLVRCLLNIFGVMLFLRISWVVAQAGIGLASIIILLASAVTTLTALSMSAISTNGEVKGGGAYYMISRTLGPEFGGAIGIIFALANAVAVAMYVVGFAETIVDMLKNQDMLFLSETNVVRVIGLITAALLLGIALAGLDWEARAQLVLLAILSIAIGNVIIGSVIPPSEAQISQGFVGYTAENFKENFIPDYRDDYNFFTAFAIYFPAATGILAGANISGDLRDPQMAIPKGTLLAIIITTIIYLLIAWITGLCVKRDANGIIKDMISSVTQLISIFGPITVAGIFSATLSSALASLISAPKVFQAVCKDKIFPFIGIFGKGYGKTNEPRRAYLLTFIIGAACICIGDLNSIAPLISNFFLASYALICYSCADASLAKSPGWRPAFKYYSVWTGLAGTVLCVVVMFIMNWSTALITFAIIAILYFYVHYRKPDINWGSSTQAHVCRKALQLSQKLIKVSEHIKNFRPQILVLTGFPASRPALVDLCSNICKDVSLMLSGHVVVVDSHTSKLVDTRPILDAGYRWLLARKSKSFYSVVTAPTLRAGVQALLQASGVGKLRPNTLVLGFKNNWKTSTPEDVENYFNIIHDAFDFNLGVGILRMHDKLDYSYLGKPYCCEIDDVRGDIGDDVRHEMDKFNIKKQQGYIDVWWLFDDGGLTLLIPYLLSMKKKWNQCKLRIFMAGTHSSHIDQQKRQMSALLTKFRIDFSSMIMIADLNKKPEQQSLKDFDSLISDWMLDEMAGETIVSHPWKITESELLSQKDKTHRNIRLRELLKTFSIGSTLVFVTLPMPRKGVCSAGLYMAWIDTLTRDMPPMMLLRGNQESVLTYYS</sequence>
<keyword evidence="2 5" id="KW-0812">Transmembrane</keyword>
<keyword evidence="3 5" id="KW-1133">Transmembrane helix</keyword>
<gene>
    <name evidence="9" type="primary">20197700</name>
    <name evidence="8" type="ORF">HELRODRAFT_157349</name>
</gene>
<evidence type="ECO:0000313" key="8">
    <source>
        <dbReference type="EMBL" id="ESO00676.1"/>
    </source>
</evidence>
<feature type="transmembrane region" description="Helical" evidence="5">
    <location>
        <begin position="398"/>
        <end position="417"/>
    </location>
</feature>
<dbReference type="KEGG" id="hro:HELRODRAFT_157349"/>
<feature type="transmembrane region" description="Helical" evidence="5">
    <location>
        <begin position="342"/>
        <end position="359"/>
    </location>
</feature>
<dbReference type="GO" id="GO:1990573">
    <property type="term" value="P:potassium ion import across plasma membrane"/>
    <property type="evidence" value="ECO:0000318"/>
    <property type="project" value="GO_Central"/>
</dbReference>
<evidence type="ECO:0000256" key="2">
    <source>
        <dbReference type="ARBA" id="ARBA00022692"/>
    </source>
</evidence>
<feature type="transmembrane region" description="Helical" evidence="5">
    <location>
        <begin position="206"/>
        <end position="224"/>
    </location>
</feature>
<dbReference type="PANTHER" id="PTHR11827">
    <property type="entry name" value="SOLUTE CARRIER FAMILY 12, CATION COTRANSPORTERS"/>
    <property type="match status" value="1"/>
</dbReference>
<dbReference type="EnsemblMetazoa" id="HelroT157349">
    <property type="protein sequence ID" value="HelroP157349"/>
    <property type="gene ID" value="HelroG157349"/>
</dbReference>
<evidence type="ECO:0000256" key="1">
    <source>
        <dbReference type="ARBA" id="ARBA00004141"/>
    </source>
</evidence>
<feature type="domain" description="SLC12A transporter C-terminal" evidence="7">
    <location>
        <begin position="489"/>
        <end position="620"/>
    </location>
</feature>
<dbReference type="GO" id="GO:0008511">
    <property type="term" value="F:sodium:potassium:chloride symporter activity"/>
    <property type="evidence" value="ECO:0000318"/>
    <property type="project" value="GO_Central"/>
</dbReference>
<dbReference type="GO" id="GO:0055075">
    <property type="term" value="P:potassium ion homeostasis"/>
    <property type="evidence" value="ECO:0000318"/>
    <property type="project" value="GO_Central"/>
</dbReference>
<dbReference type="InParanoid" id="T1EMA0"/>
<evidence type="ECO:0000259" key="7">
    <source>
        <dbReference type="Pfam" id="PF03522"/>
    </source>
</evidence>
<dbReference type="NCBIfam" id="TIGR00930">
    <property type="entry name" value="2a30"/>
    <property type="match status" value="1"/>
</dbReference>
<dbReference type="InterPro" id="IPR018491">
    <property type="entry name" value="SLC12_C"/>
</dbReference>
<dbReference type="STRING" id="6412.T1EMA0"/>
<dbReference type="AlphaFoldDB" id="T1EMA0"/>
<feature type="transmembrane region" description="Helical" evidence="5">
    <location>
        <begin position="128"/>
        <end position="148"/>
    </location>
</feature>
<evidence type="ECO:0000259" key="6">
    <source>
        <dbReference type="Pfam" id="PF00324"/>
    </source>
</evidence>
<feature type="transmembrane region" description="Helical" evidence="5">
    <location>
        <begin position="154"/>
        <end position="175"/>
    </location>
</feature>
<evidence type="ECO:0000256" key="5">
    <source>
        <dbReference type="SAM" id="Phobius"/>
    </source>
</evidence>
<dbReference type="CTD" id="20197700"/>
<protein>
    <recommendedName>
        <fullName evidence="11">Amino acid permease/ SLC12A domain-containing protein</fullName>
    </recommendedName>
</protein>
<reference evidence="10" key="1">
    <citation type="submission" date="2012-12" db="EMBL/GenBank/DDBJ databases">
        <authorList>
            <person name="Hellsten U."/>
            <person name="Grimwood J."/>
            <person name="Chapman J.A."/>
            <person name="Shapiro H."/>
            <person name="Aerts A."/>
            <person name="Otillar R.P."/>
            <person name="Terry A.Y."/>
            <person name="Boore J.L."/>
            <person name="Simakov O."/>
            <person name="Marletaz F."/>
            <person name="Cho S.-J."/>
            <person name="Edsinger-Gonzales E."/>
            <person name="Havlak P."/>
            <person name="Kuo D.-H."/>
            <person name="Larsson T."/>
            <person name="Lv J."/>
            <person name="Arendt D."/>
            <person name="Savage R."/>
            <person name="Osoegawa K."/>
            <person name="de Jong P."/>
            <person name="Lindberg D.R."/>
            <person name="Seaver E.C."/>
            <person name="Weisblat D.A."/>
            <person name="Putnam N.H."/>
            <person name="Grigoriev I.V."/>
            <person name="Rokhsar D.S."/>
        </authorList>
    </citation>
    <scope>NUCLEOTIDE SEQUENCE</scope>
</reference>
<dbReference type="FunCoup" id="T1EMA0">
    <property type="interactions" value="124"/>
</dbReference>
<dbReference type="Pfam" id="PF00324">
    <property type="entry name" value="AA_permease"/>
    <property type="match status" value="1"/>
</dbReference>
<dbReference type="Proteomes" id="UP000015101">
    <property type="component" value="Unassembled WGS sequence"/>
</dbReference>
<dbReference type="HOGENOM" id="CLU_001883_0_0_1"/>
<accession>T1EMA0</accession>
<keyword evidence="4 5" id="KW-0472">Membrane</keyword>